<protein>
    <recommendedName>
        <fullName evidence="2">UPF0145 protein C7452_0824</fullName>
    </recommendedName>
</protein>
<feature type="domain" description="Zinc-ribbon" evidence="4">
    <location>
        <begin position="30"/>
        <end position="52"/>
    </location>
</feature>
<name>A0A371NFQ4_9EURY</name>
<comment type="caution">
    <text evidence="5">The sequence shown here is derived from an EMBL/GenBank/DDBJ whole genome shotgun (WGS) entry which is preliminary data.</text>
</comment>
<evidence type="ECO:0000259" key="4">
    <source>
        <dbReference type="Pfam" id="PF13240"/>
    </source>
</evidence>
<dbReference type="InterPro" id="IPR002765">
    <property type="entry name" value="UPF0145_YbjQ-like"/>
</dbReference>
<dbReference type="Pfam" id="PF01906">
    <property type="entry name" value="YbjQ_1"/>
    <property type="match status" value="1"/>
</dbReference>
<comment type="similarity">
    <text evidence="1 2">Belongs to the UPF0145 family.</text>
</comment>
<evidence type="ECO:0000256" key="2">
    <source>
        <dbReference type="HAMAP-Rule" id="MF_00338"/>
    </source>
</evidence>
<evidence type="ECO:0000256" key="3">
    <source>
        <dbReference type="SAM" id="MobiDB-lite"/>
    </source>
</evidence>
<sequence>MVTSEEMKRRLAEKKGGTVRRETAPASEKFCPNCGREYDSRSNFCDECGTRLEERTATPAVHEHGDIIYVTSNYVPGYRAVEVLGFVYGLTVRSRGLGGQIGAGLRSIVGGEIKEYVQMMEHSRQEALDRMMDHARELGANAVISVRFDSDSISDIMQEILAYGTAVIIEPEE</sequence>
<accession>A0A371NFQ4</accession>
<dbReference type="SUPFAM" id="SSF117782">
    <property type="entry name" value="YbjQ-like"/>
    <property type="match status" value="1"/>
</dbReference>
<dbReference type="Pfam" id="PF13240">
    <property type="entry name" value="Zn_Ribbon_1"/>
    <property type="match status" value="1"/>
</dbReference>
<dbReference type="InterPro" id="IPR035439">
    <property type="entry name" value="UPF0145_dom_sf"/>
</dbReference>
<dbReference type="EMBL" id="QREL01000001">
    <property type="protein sequence ID" value="REE28800.1"/>
    <property type="molecule type" value="Genomic_DNA"/>
</dbReference>
<gene>
    <name evidence="5" type="ORF">C7452_0824</name>
</gene>
<dbReference type="InterPro" id="IPR026870">
    <property type="entry name" value="Zinc_ribbon_dom"/>
</dbReference>
<dbReference type="Proteomes" id="UP000256864">
    <property type="component" value="Unassembled WGS sequence"/>
</dbReference>
<dbReference type="AlphaFoldDB" id="A0A371NFQ4"/>
<organism evidence="5 6">
    <name type="scientific">Methanothermobacter defluvii</name>
    <dbReference type="NCBI Taxonomy" id="49339"/>
    <lineage>
        <taxon>Archaea</taxon>
        <taxon>Methanobacteriati</taxon>
        <taxon>Methanobacteriota</taxon>
        <taxon>Methanomada group</taxon>
        <taxon>Methanobacteria</taxon>
        <taxon>Methanobacteriales</taxon>
        <taxon>Methanobacteriaceae</taxon>
        <taxon>Methanothermobacter</taxon>
    </lineage>
</organism>
<dbReference type="PANTHER" id="PTHR34068:SF2">
    <property type="entry name" value="UPF0145 PROTEIN SCO3412"/>
    <property type="match status" value="1"/>
</dbReference>
<proteinExistence type="inferred from homology"/>
<feature type="region of interest" description="Disordered" evidence="3">
    <location>
        <begin position="1"/>
        <end position="22"/>
    </location>
</feature>
<evidence type="ECO:0000256" key="1">
    <source>
        <dbReference type="ARBA" id="ARBA00010751"/>
    </source>
</evidence>
<dbReference type="HAMAP" id="MF_00338">
    <property type="entry name" value="UPF0145"/>
    <property type="match status" value="1"/>
</dbReference>
<reference evidence="5 6" key="1">
    <citation type="submission" date="2018-07" db="EMBL/GenBank/DDBJ databases">
        <title>Genomic Encyclopedia of Type Strains, Phase IV (KMG-IV): sequencing the most valuable type-strain genomes for metagenomic binning, comparative biology and taxonomic classification.</title>
        <authorList>
            <person name="Goeker M."/>
        </authorList>
    </citation>
    <scope>NUCLEOTIDE SEQUENCE [LARGE SCALE GENOMIC DNA]</scope>
    <source>
        <strain evidence="5 6">DSM 7466</strain>
    </source>
</reference>
<evidence type="ECO:0000313" key="6">
    <source>
        <dbReference type="Proteomes" id="UP000256864"/>
    </source>
</evidence>
<dbReference type="Gene3D" id="3.30.110.70">
    <property type="entry name" value="Hypothetical protein apc22750. Chain B"/>
    <property type="match status" value="1"/>
</dbReference>
<evidence type="ECO:0000313" key="5">
    <source>
        <dbReference type="EMBL" id="REE28800.1"/>
    </source>
</evidence>
<keyword evidence="6" id="KW-1185">Reference proteome</keyword>
<dbReference type="PANTHER" id="PTHR34068">
    <property type="entry name" value="UPF0145 PROTEIN YBJQ"/>
    <property type="match status" value="1"/>
</dbReference>